<evidence type="ECO:0000313" key="8">
    <source>
        <dbReference type="Proteomes" id="UP000694941"/>
    </source>
</evidence>
<dbReference type="Proteomes" id="UP000694941">
    <property type="component" value="Unplaced"/>
</dbReference>
<dbReference type="SUPFAM" id="SSF117856">
    <property type="entry name" value="AF0104/ALDC/Ptd012-like"/>
    <property type="match status" value="1"/>
</dbReference>
<dbReference type="Pfam" id="PF08925">
    <property type="entry name" value="DUF1907"/>
    <property type="match status" value="1"/>
</dbReference>
<sequence>MMNVNKVKLHTPSLRSVSEALSEGLQNNFAEVNVSVVDCPDLRKEPFMLASEGICGHPRLADVGGVPNLIPLPQKDKIYNLETIAKQVELPNAFIIGAGAGPSHFVGVNCELMPNINIGDNQNNTHFATVAEDGKCHLEKLRDSTDFRLLANLFASEGQQGKVICIHVKKRTGPDNFVTAIRKILLNNYKDQPVGVGGSFLIKNGKAKIHVMPHFSETPLKTDEDVNNWLKFYNMSAPLVCLSVFVSHDPDLDLRVEHTHCFSNHGEGGHYHTDTTPDDVEYLGYFNIAEYMFRIDPPTETHLIGRD</sequence>
<evidence type="ECO:0000313" key="9">
    <source>
        <dbReference type="RefSeq" id="XP_013785734.1"/>
    </source>
</evidence>
<accession>A0ABM1BNT3</accession>
<comment type="subcellular location">
    <subcellularLocation>
        <location evidence="1">Nucleus</location>
    </subcellularLocation>
</comment>
<keyword evidence="4 9" id="KW-0378">Hydrolase</keyword>
<evidence type="ECO:0000256" key="4">
    <source>
        <dbReference type="ARBA" id="ARBA00022801"/>
    </source>
</evidence>
<organism evidence="8 9">
    <name type="scientific">Limulus polyphemus</name>
    <name type="common">Atlantic horseshoe crab</name>
    <dbReference type="NCBI Taxonomy" id="6850"/>
    <lineage>
        <taxon>Eukaryota</taxon>
        <taxon>Metazoa</taxon>
        <taxon>Ecdysozoa</taxon>
        <taxon>Arthropoda</taxon>
        <taxon>Chelicerata</taxon>
        <taxon>Merostomata</taxon>
        <taxon>Xiphosura</taxon>
        <taxon>Limulidae</taxon>
        <taxon>Limulus</taxon>
    </lineage>
</organism>
<evidence type="ECO:0000256" key="6">
    <source>
        <dbReference type="ARBA" id="ARBA00023242"/>
    </source>
</evidence>
<evidence type="ECO:0000256" key="1">
    <source>
        <dbReference type="ARBA" id="ARBA00004123"/>
    </source>
</evidence>
<feature type="domain" description="DUF1907" evidence="7">
    <location>
        <begin position="20"/>
        <end position="295"/>
    </location>
</feature>
<evidence type="ECO:0000256" key="2">
    <source>
        <dbReference type="ARBA" id="ARBA00011245"/>
    </source>
</evidence>
<evidence type="ECO:0000259" key="7">
    <source>
        <dbReference type="SMART" id="SM01168"/>
    </source>
</evidence>
<keyword evidence="5" id="KW-0862">Zinc</keyword>
<dbReference type="RefSeq" id="XP_013785734.1">
    <property type="nucleotide sequence ID" value="XM_013930280.2"/>
</dbReference>
<proteinExistence type="predicted"/>
<dbReference type="GO" id="GO:0016787">
    <property type="term" value="F:hydrolase activity"/>
    <property type="evidence" value="ECO:0007669"/>
    <property type="project" value="UniProtKB-KW"/>
</dbReference>
<reference evidence="9" key="1">
    <citation type="submission" date="2025-08" db="UniProtKB">
        <authorList>
            <consortium name="RefSeq"/>
        </authorList>
    </citation>
    <scope>IDENTIFICATION</scope>
    <source>
        <tissue evidence="9">Muscle</tissue>
    </source>
</reference>
<evidence type="ECO:0000256" key="3">
    <source>
        <dbReference type="ARBA" id="ARBA00022723"/>
    </source>
</evidence>
<comment type="subunit">
    <text evidence="2">Monomer.</text>
</comment>
<evidence type="ECO:0000256" key="5">
    <source>
        <dbReference type="ARBA" id="ARBA00022833"/>
    </source>
</evidence>
<dbReference type="PANTHER" id="PTHR13204">
    <property type="entry name" value="PTD012 PROTEIN"/>
    <property type="match status" value="1"/>
</dbReference>
<dbReference type="GeneID" id="106469770"/>
<dbReference type="PANTHER" id="PTHR13204:SF1">
    <property type="entry name" value="ESTER HYDROLASE C11ORF54"/>
    <property type="match status" value="1"/>
</dbReference>
<dbReference type="InterPro" id="IPR015021">
    <property type="entry name" value="C11orf54_DUF1907"/>
</dbReference>
<keyword evidence="3" id="KW-0479">Metal-binding</keyword>
<keyword evidence="6" id="KW-0539">Nucleus</keyword>
<gene>
    <name evidence="9" type="primary">LOC106469770</name>
</gene>
<name>A0ABM1BNT3_LIMPO</name>
<protein>
    <submittedName>
        <fullName evidence="9">Ester hydrolase C11orf54 homolog isoform X1</fullName>
    </submittedName>
</protein>
<keyword evidence="8" id="KW-1185">Reference proteome</keyword>
<dbReference type="SMART" id="SM01168">
    <property type="entry name" value="DUF1907"/>
    <property type="match status" value="1"/>
</dbReference>
<dbReference type="CDD" id="cd17298">
    <property type="entry name" value="DUF1907"/>
    <property type="match status" value="1"/>
</dbReference>